<gene>
    <name evidence="3" type="ORF">ACFFGY_10295</name>
</gene>
<evidence type="ECO:0000259" key="1">
    <source>
        <dbReference type="Pfam" id="PF00534"/>
    </source>
</evidence>
<dbReference type="InterPro" id="IPR028098">
    <property type="entry name" value="Glyco_trans_4-like_N"/>
</dbReference>
<dbReference type="Pfam" id="PF13439">
    <property type="entry name" value="Glyco_transf_4"/>
    <property type="match status" value="1"/>
</dbReference>
<protein>
    <submittedName>
        <fullName evidence="3">Glycosyltransferase family 4 protein</fullName>
    </submittedName>
</protein>
<feature type="domain" description="Glycosyltransferase subfamily 4-like N-terminal" evidence="2">
    <location>
        <begin position="24"/>
        <end position="170"/>
    </location>
</feature>
<dbReference type="PANTHER" id="PTHR45947:SF3">
    <property type="entry name" value="SULFOQUINOVOSYL TRANSFERASE SQD2"/>
    <property type="match status" value="1"/>
</dbReference>
<keyword evidence="4" id="KW-1185">Reference proteome</keyword>
<evidence type="ECO:0000313" key="4">
    <source>
        <dbReference type="Proteomes" id="UP001589865"/>
    </source>
</evidence>
<dbReference type="InterPro" id="IPR001296">
    <property type="entry name" value="Glyco_trans_1"/>
</dbReference>
<dbReference type="PANTHER" id="PTHR45947">
    <property type="entry name" value="SULFOQUINOVOSYL TRANSFERASE SQD2"/>
    <property type="match status" value="1"/>
</dbReference>
<dbReference type="Pfam" id="PF00534">
    <property type="entry name" value="Glycos_transf_1"/>
    <property type="match status" value="1"/>
</dbReference>
<proteinExistence type="predicted"/>
<name>A0ABV6JTJ1_9PROT</name>
<sequence>MPAGAPVLFVANVDFALRHFLLPLMREARARGYEPIGACAEGPLLEVVRAEGFRVVAVPMARSLSVGANWRALRALRRLIREVRPALVHGHFPISGLLARVAARLEGVPRVAYTGHGFLFNQPGPLWRRWLSLSLEWFGGKLTDVFMTVSEEEARDARRLGIARHAVSCGNGRDPAVFHPDPEARAALRAEFRTPAEACVVVAVSRLVRHKGYPELLAAMEAVPGATLWVVGERLSSDHGEDMEPFFAHAGRMLGPRLRRLGYRHDVARVLAAADIFTLPSHFEGLPMSVIEAMLSGLPVVSTDIRGPREMVVEGETGFLVPPHEAEPLAEALARLAGDPALRARMGEAGRARALQLYTERHVVGRTLDLLGLPPRAGAA</sequence>
<reference evidence="3 4" key="1">
    <citation type="submission" date="2024-09" db="EMBL/GenBank/DDBJ databases">
        <authorList>
            <person name="Sun Q."/>
            <person name="Mori K."/>
        </authorList>
    </citation>
    <scope>NUCLEOTIDE SEQUENCE [LARGE SCALE GENOMIC DNA]</scope>
    <source>
        <strain evidence="3 4">TBRC 5777</strain>
    </source>
</reference>
<dbReference type="RefSeq" id="WP_377044399.1">
    <property type="nucleotide sequence ID" value="NZ_JBHLUN010000007.1"/>
</dbReference>
<evidence type="ECO:0000259" key="2">
    <source>
        <dbReference type="Pfam" id="PF13439"/>
    </source>
</evidence>
<dbReference type="CDD" id="cd03808">
    <property type="entry name" value="GT4_CapM-like"/>
    <property type="match status" value="1"/>
</dbReference>
<dbReference type="Gene3D" id="3.40.50.2000">
    <property type="entry name" value="Glycogen Phosphorylase B"/>
    <property type="match status" value="2"/>
</dbReference>
<comment type="caution">
    <text evidence="3">The sequence shown here is derived from an EMBL/GenBank/DDBJ whole genome shotgun (WGS) entry which is preliminary data.</text>
</comment>
<feature type="domain" description="Glycosyl transferase family 1" evidence="1">
    <location>
        <begin position="188"/>
        <end position="352"/>
    </location>
</feature>
<accession>A0ABV6JTJ1</accession>
<evidence type="ECO:0000313" key="3">
    <source>
        <dbReference type="EMBL" id="MFC0408640.1"/>
    </source>
</evidence>
<dbReference type="EMBL" id="JBHLUN010000007">
    <property type="protein sequence ID" value="MFC0408640.1"/>
    <property type="molecule type" value="Genomic_DNA"/>
</dbReference>
<dbReference type="SUPFAM" id="SSF53756">
    <property type="entry name" value="UDP-Glycosyltransferase/glycogen phosphorylase"/>
    <property type="match status" value="1"/>
</dbReference>
<organism evidence="3 4">
    <name type="scientific">Roseomonas elaeocarpi</name>
    <dbReference type="NCBI Taxonomy" id="907779"/>
    <lineage>
        <taxon>Bacteria</taxon>
        <taxon>Pseudomonadati</taxon>
        <taxon>Pseudomonadota</taxon>
        <taxon>Alphaproteobacteria</taxon>
        <taxon>Acetobacterales</taxon>
        <taxon>Roseomonadaceae</taxon>
        <taxon>Roseomonas</taxon>
    </lineage>
</organism>
<dbReference type="InterPro" id="IPR050194">
    <property type="entry name" value="Glycosyltransferase_grp1"/>
</dbReference>
<dbReference type="Proteomes" id="UP001589865">
    <property type="component" value="Unassembled WGS sequence"/>
</dbReference>